<keyword evidence="2" id="KW-1185">Reference proteome</keyword>
<dbReference type="KEGG" id="saqu:EJC51_18600"/>
<name>A0A3Q9C0B0_9ACTN</name>
<dbReference type="Proteomes" id="UP000280197">
    <property type="component" value="Chromosome"/>
</dbReference>
<reference evidence="1 2" key="1">
    <citation type="submission" date="2018-12" db="EMBL/GenBank/DDBJ databases">
        <authorList>
            <person name="Li K."/>
        </authorList>
    </citation>
    <scope>NUCLEOTIDE SEQUENCE [LARGE SCALE GENOMIC DNA]</scope>
    <source>
        <strain evidence="2">CR22</strain>
    </source>
</reference>
<sequence>MTLPVTRAVDLRRESLDGVLDRVERSLQVRLDRETVVCKRRTVGARTDRDSWVRVERRGFDRIGAQGWNGPESAAVLSGVVMPSWYAGFSWREPGEPVMWRADEMELVNAAPVGQAAPVIEDPRLPDAWWSALNASLDALATQSAPRVATPDTETITQELVTRTLGEVFPEVTDTMVEEWRPAHADLTWANVTGPEFCMIDWEDWGMAPRGLDAATLWGCSLALPALAERVWSERRPDLESRSGLLMALFFCAKVAGPHAHPEDPRLEPARKEAARLIAELGEVGQRPHGSRPH</sequence>
<evidence type="ECO:0008006" key="3">
    <source>
        <dbReference type="Google" id="ProtNLM"/>
    </source>
</evidence>
<dbReference type="RefSeq" id="WP_126272110.1">
    <property type="nucleotide sequence ID" value="NZ_CP034463.1"/>
</dbReference>
<evidence type="ECO:0000313" key="2">
    <source>
        <dbReference type="Proteomes" id="UP000280197"/>
    </source>
</evidence>
<organism evidence="1 2">
    <name type="scientific">Streptomyces aquilus</name>
    <dbReference type="NCBI Taxonomy" id="2548456"/>
    <lineage>
        <taxon>Bacteria</taxon>
        <taxon>Bacillati</taxon>
        <taxon>Actinomycetota</taxon>
        <taxon>Actinomycetes</taxon>
        <taxon>Kitasatosporales</taxon>
        <taxon>Streptomycetaceae</taxon>
        <taxon>Streptomyces</taxon>
    </lineage>
</organism>
<dbReference type="SUPFAM" id="SSF56112">
    <property type="entry name" value="Protein kinase-like (PK-like)"/>
    <property type="match status" value="1"/>
</dbReference>
<proteinExistence type="predicted"/>
<accession>A0A3Q9C0B0</accession>
<dbReference type="AlphaFoldDB" id="A0A3Q9C0B0"/>
<evidence type="ECO:0000313" key="1">
    <source>
        <dbReference type="EMBL" id="AZP17920.1"/>
    </source>
</evidence>
<gene>
    <name evidence="1" type="ORF">EJC51_18600</name>
</gene>
<dbReference type="InterPro" id="IPR011009">
    <property type="entry name" value="Kinase-like_dom_sf"/>
</dbReference>
<protein>
    <recommendedName>
        <fullName evidence="3">Aminoglycoside phosphotransferase</fullName>
    </recommendedName>
</protein>
<dbReference type="EMBL" id="CP034463">
    <property type="protein sequence ID" value="AZP17920.1"/>
    <property type="molecule type" value="Genomic_DNA"/>
</dbReference>